<name>A0A0C2GB36_9BILA</name>
<dbReference type="Gene3D" id="2.40.50.140">
    <property type="entry name" value="Nucleic acid-binding proteins"/>
    <property type="match status" value="1"/>
</dbReference>
<dbReference type="AlphaFoldDB" id="A0A0C2GB36"/>
<evidence type="ECO:0000313" key="7">
    <source>
        <dbReference type="Proteomes" id="UP000054047"/>
    </source>
</evidence>
<dbReference type="EMBL" id="KN736250">
    <property type="protein sequence ID" value="KIH56114.1"/>
    <property type="molecule type" value="Genomic_DNA"/>
</dbReference>
<evidence type="ECO:0000256" key="2">
    <source>
        <dbReference type="ARBA" id="ARBA00022980"/>
    </source>
</evidence>
<evidence type="ECO:0000313" key="6">
    <source>
        <dbReference type="EMBL" id="KIH56114.1"/>
    </source>
</evidence>
<dbReference type="InterPro" id="IPR000289">
    <property type="entry name" value="Ribosomal_eS28"/>
</dbReference>
<keyword evidence="2" id="KW-0689">Ribosomal protein</keyword>
<keyword evidence="3" id="KW-0687">Ribonucleoprotein</keyword>
<keyword evidence="7" id="KW-1185">Reference proteome</keyword>
<dbReference type="InterPro" id="IPR012340">
    <property type="entry name" value="NA-bd_OB-fold"/>
</dbReference>
<dbReference type="Pfam" id="PF01200">
    <property type="entry name" value="Ribosomal_S28e"/>
    <property type="match status" value="1"/>
</dbReference>
<evidence type="ECO:0000256" key="5">
    <source>
        <dbReference type="ARBA" id="ARBA00035453"/>
    </source>
</evidence>
<sequence length="43" mass="4863">MDKPVKLARVTKIIGRTGSQGQCTQYFSRYLHISVISMKHIGI</sequence>
<evidence type="ECO:0000256" key="4">
    <source>
        <dbReference type="ARBA" id="ARBA00035146"/>
    </source>
</evidence>
<protein>
    <recommendedName>
        <fullName evidence="4">Small ribosomal subunit protein eS28</fullName>
    </recommendedName>
    <alternativeName>
        <fullName evidence="5">40S ribosomal protein S28</fullName>
    </alternativeName>
</protein>
<dbReference type="GO" id="GO:0006412">
    <property type="term" value="P:translation"/>
    <property type="evidence" value="ECO:0007669"/>
    <property type="project" value="InterPro"/>
</dbReference>
<evidence type="ECO:0000256" key="3">
    <source>
        <dbReference type="ARBA" id="ARBA00023274"/>
    </source>
</evidence>
<evidence type="ECO:0000256" key="1">
    <source>
        <dbReference type="ARBA" id="ARBA00005943"/>
    </source>
</evidence>
<dbReference type="Proteomes" id="UP000054047">
    <property type="component" value="Unassembled WGS sequence"/>
</dbReference>
<proteinExistence type="inferred from homology"/>
<dbReference type="GO" id="GO:1990904">
    <property type="term" value="C:ribonucleoprotein complex"/>
    <property type="evidence" value="ECO:0007669"/>
    <property type="project" value="UniProtKB-KW"/>
</dbReference>
<reference evidence="6 7" key="1">
    <citation type="submission" date="2013-12" db="EMBL/GenBank/DDBJ databases">
        <title>Draft genome of the parsitic nematode Ancylostoma duodenale.</title>
        <authorList>
            <person name="Mitreva M."/>
        </authorList>
    </citation>
    <scope>NUCLEOTIDE SEQUENCE [LARGE SCALE GENOMIC DNA]</scope>
    <source>
        <strain evidence="6 7">Zhejiang</strain>
    </source>
</reference>
<comment type="similarity">
    <text evidence="1">Belongs to the eukaryotic ribosomal protein eS28 family.</text>
</comment>
<organism evidence="6 7">
    <name type="scientific">Ancylostoma duodenale</name>
    <dbReference type="NCBI Taxonomy" id="51022"/>
    <lineage>
        <taxon>Eukaryota</taxon>
        <taxon>Metazoa</taxon>
        <taxon>Ecdysozoa</taxon>
        <taxon>Nematoda</taxon>
        <taxon>Chromadorea</taxon>
        <taxon>Rhabditida</taxon>
        <taxon>Rhabditina</taxon>
        <taxon>Rhabditomorpha</taxon>
        <taxon>Strongyloidea</taxon>
        <taxon>Ancylostomatidae</taxon>
        <taxon>Ancylostomatinae</taxon>
        <taxon>Ancylostoma</taxon>
    </lineage>
</organism>
<accession>A0A0C2GB36</accession>
<dbReference type="GO" id="GO:0005840">
    <property type="term" value="C:ribosome"/>
    <property type="evidence" value="ECO:0007669"/>
    <property type="project" value="UniProtKB-KW"/>
</dbReference>
<dbReference type="GO" id="GO:0003735">
    <property type="term" value="F:structural constituent of ribosome"/>
    <property type="evidence" value="ECO:0007669"/>
    <property type="project" value="InterPro"/>
</dbReference>
<gene>
    <name evidence="6" type="ORF">ANCDUO_13709</name>
</gene>
<dbReference type="SUPFAM" id="SSF50249">
    <property type="entry name" value="Nucleic acid-binding proteins"/>
    <property type="match status" value="1"/>
</dbReference>
<dbReference type="OrthoDB" id="10258930at2759"/>